<dbReference type="Proteomes" id="UP000254220">
    <property type="component" value="Unassembled WGS sequence"/>
</dbReference>
<proteinExistence type="predicted"/>
<organism evidence="1 2">
    <name type="scientific">Salmonella enterica subsp. indica</name>
    <dbReference type="NCBI Taxonomy" id="59207"/>
    <lineage>
        <taxon>Bacteria</taxon>
        <taxon>Pseudomonadati</taxon>
        <taxon>Pseudomonadota</taxon>
        <taxon>Gammaproteobacteria</taxon>
        <taxon>Enterobacterales</taxon>
        <taxon>Enterobacteriaceae</taxon>
        <taxon>Salmonella</taxon>
    </lineage>
</organism>
<gene>
    <name evidence="1" type="ORF">NCTC12420_02094</name>
</gene>
<name>A0A379XQ03_SALER</name>
<dbReference type="AlphaFoldDB" id="A0A379XQ03"/>
<dbReference type="EMBL" id="UGYB01000001">
    <property type="protein sequence ID" value="SUI02335.1"/>
    <property type="molecule type" value="Genomic_DNA"/>
</dbReference>
<sequence length="72" mass="8554">MFLMSKTILKFQYVIVFNYKMHFTQLVSNFWGAVHKGMVSGFTVWIYPTKYVLSDSREPEYEKGHVKAQPSW</sequence>
<accession>A0A379XQ03</accession>
<reference evidence="1 2" key="1">
    <citation type="submission" date="2018-06" db="EMBL/GenBank/DDBJ databases">
        <authorList>
            <consortium name="Pathogen Informatics"/>
            <person name="Doyle S."/>
        </authorList>
    </citation>
    <scope>NUCLEOTIDE SEQUENCE [LARGE SCALE GENOMIC DNA]</scope>
    <source>
        <strain evidence="1 2">NCTC12420</strain>
    </source>
</reference>
<evidence type="ECO:0000313" key="1">
    <source>
        <dbReference type="EMBL" id="SUI02335.1"/>
    </source>
</evidence>
<evidence type="ECO:0000313" key="2">
    <source>
        <dbReference type="Proteomes" id="UP000254220"/>
    </source>
</evidence>
<protein>
    <submittedName>
        <fullName evidence="1">Uncharacterized protein</fullName>
    </submittedName>
</protein>